<dbReference type="GeneID" id="56349903"/>
<dbReference type="PATRIC" id="fig|1397.4.peg.2078"/>
<dbReference type="Proteomes" id="UP000036045">
    <property type="component" value="Unassembled WGS sequence"/>
</dbReference>
<organism evidence="2 3">
    <name type="scientific">Niallia circulans</name>
    <name type="common">Bacillus circulans</name>
    <dbReference type="NCBI Taxonomy" id="1397"/>
    <lineage>
        <taxon>Bacteria</taxon>
        <taxon>Bacillati</taxon>
        <taxon>Bacillota</taxon>
        <taxon>Bacilli</taxon>
        <taxon>Bacillales</taxon>
        <taxon>Bacillaceae</taxon>
        <taxon>Niallia</taxon>
    </lineage>
</organism>
<sequence length="214" mass="24821">MISSKESYMKQLRDLLQDHEQSEEICMEYELHLVDMLEDIAFEKQCSEEEALILAIQRLGTPLEIAAMYQEELNMTAKKTQWNFFFANLFFFVGGISLTVIYHRLSNPTISKLWSLLTSIPFFLIVLYLFFWLLLGYEVGKEFGLGGKKLLLKTFCISLVPNLLLMSSIVFKIIPLTLFDPLLTPEFVLICISFTIMLYPICYLAFRYGTTRSV</sequence>
<accession>A0A0J1IQ15</accession>
<feature type="transmembrane region" description="Helical" evidence="1">
    <location>
        <begin position="82"/>
        <end position="102"/>
    </location>
</feature>
<feature type="transmembrane region" description="Helical" evidence="1">
    <location>
        <begin position="114"/>
        <end position="135"/>
    </location>
</feature>
<evidence type="ECO:0000256" key="1">
    <source>
        <dbReference type="SAM" id="Phobius"/>
    </source>
</evidence>
<proteinExistence type="predicted"/>
<dbReference type="OrthoDB" id="2705958at2"/>
<keyword evidence="1" id="KW-0472">Membrane</keyword>
<keyword evidence="1" id="KW-1133">Transmembrane helix</keyword>
<name>A0A0J1IQ15_NIACI</name>
<reference evidence="2 3" key="1">
    <citation type="submission" date="2015-05" db="EMBL/GenBank/DDBJ databases">
        <title>Whole genome sequence and identification of bacterial endophytes from Costus igneus.</title>
        <authorList>
            <person name="Lee Y.P."/>
            <person name="Gan H.M."/>
            <person name="Eng W."/>
            <person name="Wheatley M.S."/>
            <person name="Caraballo A."/>
            <person name="Polter S."/>
            <person name="Savka M.A."/>
            <person name="Hudson A.O."/>
        </authorList>
    </citation>
    <scope>NUCLEOTIDE SEQUENCE [LARGE SCALE GENOMIC DNA]</scope>
    <source>
        <strain evidence="2 3">RIT379</strain>
    </source>
</reference>
<evidence type="ECO:0000313" key="2">
    <source>
        <dbReference type="EMBL" id="KLV28047.1"/>
    </source>
</evidence>
<dbReference type="AlphaFoldDB" id="A0A0J1IQ15"/>
<feature type="transmembrane region" description="Helical" evidence="1">
    <location>
        <begin position="187"/>
        <end position="206"/>
    </location>
</feature>
<protein>
    <submittedName>
        <fullName evidence="2">Membrane protein</fullName>
    </submittedName>
</protein>
<keyword evidence="3" id="KW-1185">Reference proteome</keyword>
<gene>
    <name evidence="2" type="ORF">ABW02_03960</name>
</gene>
<comment type="caution">
    <text evidence="2">The sequence shown here is derived from an EMBL/GenBank/DDBJ whole genome shotgun (WGS) entry which is preliminary data.</text>
</comment>
<dbReference type="EMBL" id="LDPH01000002">
    <property type="protein sequence ID" value="KLV28047.1"/>
    <property type="molecule type" value="Genomic_DNA"/>
</dbReference>
<evidence type="ECO:0000313" key="3">
    <source>
        <dbReference type="Proteomes" id="UP000036045"/>
    </source>
</evidence>
<feature type="transmembrane region" description="Helical" evidence="1">
    <location>
        <begin position="155"/>
        <end position="175"/>
    </location>
</feature>
<dbReference type="RefSeq" id="WP_047940600.1">
    <property type="nucleotide sequence ID" value="NZ_CP053989.1"/>
</dbReference>
<keyword evidence="1" id="KW-0812">Transmembrane</keyword>